<dbReference type="EnsemblPlants" id="AVESA.00010b.r2.5DG0935220.1">
    <property type="protein sequence ID" value="AVESA.00010b.r2.5DG0935220.1.CDS"/>
    <property type="gene ID" value="AVESA.00010b.r2.5DG0935220"/>
</dbReference>
<sequence length="421" mass="47084">MGQSQLKQYVSGQRGGRRRRRRIESPDGLIASRGKRKCSPSQQDCVPGGSTSNHANREGSPCQLDDSSQSGQTDVYSGPNLPEDMWYHIHSLMPLRDAARAACLSQSFRCSWKRHPNLILSRETLGWDVCVPQKETARDFRMKIDHILRNHSGIGVRKLNLRMVPNYNAEDCDSIDRWLQIAVTPAIEELTLTLSSNSDTYKFPCTLLSNGIGDSLRRLYLADCDIMGDELWSLLSSSSALERLSLRYCSKLSSLKIPCHLQRLSHVEVDECRKLRVIESKAPNLSIFHFVGKLKVQISLGETLQVKNLHMSSTMEGGCDAQAELASSTLSREVLNSPNVYSKLVDLKYVNIKLGELPFCRSFDCSSLVSLLGDDSLSLETFISHVSNELMMHALFLGDGLSRANKRLVDLACHVLRAWLG</sequence>
<proteinExistence type="predicted"/>
<dbReference type="Proteomes" id="UP001732700">
    <property type="component" value="Chromosome 5D"/>
</dbReference>
<keyword evidence="2" id="KW-1185">Reference proteome</keyword>
<reference evidence="1" key="1">
    <citation type="submission" date="2021-05" db="EMBL/GenBank/DDBJ databases">
        <authorList>
            <person name="Scholz U."/>
            <person name="Mascher M."/>
            <person name="Fiebig A."/>
        </authorList>
    </citation>
    <scope>NUCLEOTIDE SEQUENCE [LARGE SCALE GENOMIC DNA]</scope>
</reference>
<organism evidence="1 2">
    <name type="scientific">Avena sativa</name>
    <name type="common">Oat</name>
    <dbReference type="NCBI Taxonomy" id="4498"/>
    <lineage>
        <taxon>Eukaryota</taxon>
        <taxon>Viridiplantae</taxon>
        <taxon>Streptophyta</taxon>
        <taxon>Embryophyta</taxon>
        <taxon>Tracheophyta</taxon>
        <taxon>Spermatophyta</taxon>
        <taxon>Magnoliopsida</taxon>
        <taxon>Liliopsida</taxon>
        <taxon>Poales</taxon>
        <taxon>Poaceae</taxon>
        <taxon>BOP clade</taxon>
        <taxon>Pooideae</taxon>
        <taxon>Poodae</taxon>
        <taxon>Poeae</taxon>
        <taxon>Poeae Chloroplast Group 1 (Aveneae type)</taxon>
        <taxon>Aveninae</taxon>
        <taxon>Avena</taxon>
    </lineage>
</organism>
<evidence type="ECO:0000313" key="2">
    <source>
        <dbReference type="Proteomes" id="UP001732700"/>
    </source>
</evidence>
<protein>
    <submittedName>
        <fullName evidence="1">Uncharacterized protein</fullName>
    </submittedName>
</protein>
<accession>A0ACD5Y9I2</accession>
<name>A0ACD5Y9I2_AVESA</name>
<reference evidence="1" key="2">
    <citation type="submission" date="2025-09" db="UniProtKB">
        <authorList>
            <consortium name="EnsemblPlants"/>
        </authorList>
    </citation>
    <scope>IDENTIFICATION</scope>
</reference>
<evidence type="ECO:0000313" key="1">
    <source>
        <dbReference type="EnsemblPlants" id="AVESA.00010b.r2.5DG0935220.1.CDS"/>
    </source>
</evidence>